<dbReference type="PANTHER" id="PTHR36379:SF1">
    <property type="entry name" value="PUTATIVE RECOMBINATION INITIATION DEFECT 1-RELATED"/>
    <property type="match status" value="1"/>
</dbReference>
<name>A0A2I0AEF6_9ASPA</name>
<gene>
    <name evidence="1" type="primary">PRD1</name>
    <name evidence="1" type="ORF">AXF42_Ash011421</name>
</gene>
<sequence>MAVAPPENACRRGHRRSLALDTVEGGSICLPCFAALVSDPHSPTYHFSHALSQLLLSLALEILQKTQCDDVRMNCLARWFLAFAALLKVLVVKGFHQNLLSSNCRRIYIKEMQDKGEKNPLITLFADALKGPLLSSNEEIQVNALDLIFLILSAKNCSIKQLQVLVEENIPDYIFEVIRLSAEEVFKQKLVVGFPTLLSVLYYTSEIPLYPVQPQILKLVCNSISCFPGIISISQVADLATTLTGILKRCIDGEHPETFILSCLMFSEILMSPSSCGVQKIGELIQEASRSAVLYSFAIPQELEKSIIITCQNYLLPWFQKVVDEEVDEGIVEAVLETFHLILLRGSDIQTQIFANNLVSSYWFNLSYAYLGLFPTDQMHSSIYLILGTIIDRTLGPEFGQPIRDACLYIPSDPLDLIFLLGQKSSLYTHLDLCQRAAFLILYVCSLYGESRGSPTGNMMQYSLEAEKILLNLLASEELDLFSISMHPIALKWLFQQEGIMTSLSYLILKFCQIFGANESHFLVSSNGFRPLNIEMVAELVISADNYVAPLLISLLKELHEESREDDMTCLLNTLTAIVREFPDASNQFCLNSFACAIRCLYCSACCSSKVFIDCSLLVLNVLYAANNKMISQEGEWLAISMKLLEYVNPILVSQPWGQEARLVLSIFCLILHHSKSQVLEEASKAVLLSTSLASAIENIVQKACDKGSSLVDHDEETEIGECLTSVLLLYFFSLDSLQSNLEECFNWQELLQSSQSPPLSIFSIKCHDLCRLMHFGSSTVKLLSSKCLLSILGRISEQRRKQQEELSCSLRYLLSLIAIVEGLIFYEERIVATNCCLCLCIILNWESLELQEKLLIRNSKWLRIIMEELTMTLTAPIMASKYFKNQHKPASHVAAALIRLEKAPEWMRTVFDISCISGILGNLSAQNLTAEMVNLFRALLSKKYLNEDHIQRLSQLFQVKLSLSYVLFLLIFK</sequence>
<keyword evidence="2" id="KW-1185">Reference proteome</keyword>
<dbReference type="OrthoDB" id="2019943at2759"/>
<reference evidence="1 2" key="1">
    <citation type="journal article" date="2017" name="Nature">
        <title>The Apostasia genome and the evolution of orchids.</title>
        <authorList>
            <person name="Zhang G.Q."/>
            <person name="Liu K.W."/>
            <person name="Li Z."/>
            <person name="Lohaus R."/>
            <person name="Hsiao Y.Y."/>
            <person name="Niu S.C."/>
            <person name="Wang J.Y."/>
            <person name="Lin Y.C."/>
            <person name="Xu Q."/>
            <person name="Chen L.J."/>
            <person name="Yoshida K."/>
            <person name="Fujiwara S."/>
            <person name="Wang Z.W."/>
            <person name="Zhang Y.Q."/>
            <person name="Mitsuda N."/>
            <person name="Wang M."/>
            <person name="Liu G.H."/>
            <person name="Pecoraro L."/>
            <person name="Huang H.X."/>
            <person name="Xiao X.J."/>
            <person name="Lin M."/>
            <person name="Wu X.Y."/>
            <person name="Wu W.L."/>
            <person name="Chen Y.Y."/>
            <person name="Chang S.B."/>
            <person name="Sakamoto S."/>
            <person name="Ohme-Takagi M."/>
            <person name="Yagi M."/>
            <person name="Zeng S.J."/>
            <person name="Shen C.Y."/>
            <person name="Yeh C.M."/>
            <person name="Luo Y.B."/>
            <person name="Tsai W.C."/>
            <person name="Van de Peer Y."/>
            <person name="Liu Z.J."/>
        </authorList>
    </citation>
    <scope>NUCLEOTIDE SEQUENCE [LARGE SCALE GENOMIC DNA]</scope>
    <source>
        <strain evidence="2">cv. Shenzhen</strain>
        <tissue evidence="1">Stem</tissue>
    </source>
</reference>
<dbReference type="InterPro" id="IPR044968">
    <property type="entry name" value="PRD1"/>
</dbReference>
<dbReference type="AlphaFoldDB" id="A0A2I0AEF6"/>
<dbReference type="Proteomes" id="UP000236161">
    <property type="component" value="Unassembled WGS sequence"/>
</dbReference>
<evidence type="ECO:0000313" key="1">
    <source>
        <dbReference type="EMBL" id="PKA53941.1"/>
    </source>
</evidence>
<accession>A0A2I0AEF6</accession>
<dbReference type="STRING" id="1088818.A0A2I0AEF6"/>
<proteinExistence type="predicted"/>
<dbReference type="GO" id="GO:0042138">
    <property type="term" value="P:meiotic DNA double-strand break formation"/>
    <property type="evidence" value="ECO:0007669"/>
    <property type="project" value="InterPro"/>
</dbReference>
<protein>
    <submittedName>
        <fullName evidence="1">Protein PRD1</fullName>
    </submittedName>
</protein>
<organism evidence="1 2">
    <name type="scientific">Apostasia shenzhenica</name>
    <dbReference type="NCBI Taxonomy" id="1088818"/>
    <lineage>
        <taxon>Eukaryota</taxon>
        <taxon>Viridiplantae</taxon>
        <taxon>Streptophyta</taxon>
        <taxon>Embryophyta</taxon>
        <taxon>Tracheophyta</taxon>
        <taxon>Spermatophyta</taxon>
        <taxon>Magnoliopsida</taxon>
        <taxon>Liliopsida</taxon>
        <taxon>Asparagales</taxon>
        <taxon>Orchidaceae</taxon>
        <taxon>Apostasioideae</taxon>
        <taxon>Apostasia</taxon>
    </lineage>
</organism>
<dbReference type="EMBL" id="KZ451988">
    <property type="protein sequence ID" value="PKA53941.1"/>
    <property type="molecule type" value="Genomic_DNA"/>
</dbReference>
<evidence type="ECO:0000313" key="2">
    <source>
        <dbReference type="Proteomes" id="UP000236161"/>
    </source>
</evidence>
<dbReference type="PANTHER" id="PTHR36379">
    <property type="entry name" value="PROTEIN PRD1"/>
    <property type="match status" value="1"/>
</dbReference>